<gene>
    <name evidence="1" type="ORF">BofuT4P2000035001</name>
</gene>
<sequence length="70" mass="7847">MKYLKGRTPNILAHLCALSYLVIPYQVEKSNIVLTGTSNNLIELMSHLQSGVLLLTFLSAFDPGEQMHWS</sequence>
<reference evidence="2" key="1">
    <citation type="journal article" date="2011" name="PLoS Genet.">
        <title>Genomic analysis of the necrotrophic fungal pathogens Sclerotinia sclerotiorum and Botrytis cinerea.</title>
        <authorList>
            <person name="Amselem J."/>
            <person name="Cuomo C.A."/>
            <person name="van Kan J.A."/>
            <person name="Viaud M."/>
            <person name="Benito E.P."/>
            <person name="Couloux A."/>
            <person name="Coutinho P.M."/>
            <person name="de Vries R.P."/>
            <person name="Dyer P.S."/>
            <person name="Fillinger S."/>
            <person name="Fournier E."/>
            <person name="Gout L."/>
            <person name="Hahn M."/>
            <person name="Kohn L."/>
            <person name="Lapalu N."/>
            <person name="Plummer K.M."/>
            <person name="Pradier J.M."/>
            <person name="Quevillon E."/>
            <person name="Sharon A."/>
            <person name="Simon A."/>
            <person name="ten Have A."/>
            <person name="Tudzynski B."/>
            <person name="Tudzynski P."/>
            <person name="Wincker P."/>
            <person name="Andrew M."/>
            <person name="Anthouard V."/>
            <person name="Beever R.E."/>
            <person name="Beffa R."/>
            <person name="Benoit I."/>
            <person name="Bouzid O."/>
            <person name="Brault B."/>
            <person name="Chen Z."/>
            <person name="Choquer M."/>
            <person name="Collemare J."/>
            <person name="Cotton P."/>
            <person name="Danchin E.G."/>
            <person name="Da Silva C."/>
            <person name="Gautier A."/>
            <person name="Giraud C."/>
            <person name="Giraud T."/>
            <person name="Gonzalez C."/>
            <person name="Grossetete S."/>
            <person name="Guldener U."/>
            <person name="Henrissat B."/>
            <person name="Howlett B.J."/>
            <person name="Kodira C."/>
            <person name="Kretschmer M."/>
            <person name="Lappartient A."/>
            <person name="Leroch M."/>
            <person name="Levis C."/>
            <person name="Mauceli E."/>
            <person name="Neuveglise C."/>
            <person name="Oeser B."/>
            <person name="Pearson M."/>
            <person name="Poulain J."/>
            <person name="Poussereau N."/>
            <person name="Quesneville H."/>
            <person name="Rascle C."/>
            <person name="Schumacher J."/>
            <person name="Segurens B."/>
            <person name="Sexton A."/>
            <person name="Silva E."/>
            <person name="Sirven C."/>
            <person name="Soanes D.M."/>
            <person name="Talbot N.J."/>
            <person name="Templeton M."/>
            <person name="Yandava C."/>
            <person name="Yarden O."/>
            <person name="Zeng Q."/>
            <person name="Rollins J.A."/>
            <person name="Lebrun M.H."/>
            <person name="Dickman M."/>
        </authorList>
    </citation>
    <scope>NUCLEOTIDE SEQUENCE [LARGE SCALE GENOMIC DNA]</scope>
    <source>
        <strain evidence="2">T4</strain>
    </source>
</reference>
<protein>
    <submittedName>
        <fullName evidence="1">Uncharacterized protein</fullName>
    </submittedName>
</protein>
<dbReference type="EMBL" id="FQ790286">
    <property type="protein sequence ID" value="CCD47329.1"/>
    <property type="molecule type" value="Genomic_DNA"/>
</dbReference>
<dbReference type="AlphaFoldDB" id="G2Y3T9"/>
<proteinExistence type="predicted"/>
<evidence type="ECO:0000313" key="2">
    <source>
        <dbReference type="Proteomes" id="UP000008177"/>
    </source>
</evidence>
<accession>G2Y3T9</accession>
<organism evidence="1 2">
    <name type="scientific">Botryotinia fuckeliana (strain T4)</name>
    <name type="common">Noble rot fungus</name>
    <name type="synonym">Botrytis cinerea</name>
    <dbReference type="NCBI Taxonomy" id="999810"/>
    <lineage>
        <taxon>Eukaryota</taxon>
        <taxon>Fungi</taxon>
        <taxon>Dikarya</taxon>
        <taxon>Ascomycota</taxon>
        <taxon>Pezizomycotina</taxon>
        <taxon>Leotiomycetes</taxon>
        <taxon>Helotiales</taxon>
        <taxon>Sclerotiniaceae</taxon>
        <taxon>Botrytis</taxon>
    </lineage>
</organism>
<dbReference type="InParanoid" id="G2Y3T9"/>
<dbReference type="HOGENOM" id="CLU_2757490_0_0_1"/>
<evidence type="ECO:0000313" key="1">
    <source>
        <dbReference type="EMBL" id="CCD47329.1"/>
    </source>
</evidence>
<name>G2Y3T9_BOTF4</name>
<dbReference type="Proteomes" id="UP000008177">
    <property type="component" value="Unplaced contigs"/>
</dbReference>